<dbReference type="OrthoDB" id="360402at2759"/>
<dbReference type="GeneID" id="20039512"/>
<protein>
    <submittedName>
        <fullName evidence="2">Uncharacterized protein</fullName>
    </submittedName>
</protein>
<evidence type="ECO:0000313" key="2">
    <source>
        <dbReference type="EMBL" id="EUD65295.1"/>
    </source>
</evidence>
<feature type="region of interest" description="Disordered" evidence="1">
    <location>
        <begin position="210"/>
        <end position="242"/>
    </location>
</feature>
<keyword evidence="3" id="KW-1185">Reference proteome</keyword>
<dbReference type="VEuPathDB" id="PlasmoDB:C922_04238"/>
<proteinExistence type="predicted"/>
<sequence>MSHRDKALLAKYHKGEEDNGFVRTHYFKKIEGNNVDKNLISLEKMFLPDDIFLDVYIDEKERNNFDFYLNNLIDERRTTTDFLSSWTHIEVSNIYNYILYNSASCSNVLDDKKGHLVLKLKYTNENKTITSYFKVHCRNVKWESEKKVWHIPIFYIYEMTKLTIFLGGTVSDKVLYYVCKLFSHFASAKEAGRETAKQLLNRSLKELINEPLNKPPGETDLGETRKAGPPTPSANQTANLGDPANHYDAALFSRRDKRGFVEHVARSSMFAMQHIIVHNPVRSDSVQVKIVPYNEEVVRKMKELNLFHWDKTENIWTVKKTNFKTFHANVLKGLDYKLCSYYDCYKFAKQKLVVEGDPRGGASSVTLENSKKGATQMGSLKRKRKIIPDSDIEKTKQNCKLNICYESTDSSYSDELSHNVDASYYEGREQVNKIKLIGAANNYYRDIIYNKLNKLKHLKPPNFTYDPKGLITKNGAGTKGIEIYDMPSDIYEWNKISFCIVPDEKEHVDLYDPKILCSLVSDVYMLKEKAIDIILKKYQRWPEYTDVYWNSICTENEFIVRNKNFNTRQKLAHDRLFSKQFFYIFNIASVKQPNYYDALFLCKALITLGEGKIVKDPLDAEYIVVANCNDPNAVHFYNSLQDRKKKKRKLPLFVTPTFIYDCILNYSVSYPSKNKSHFSFA</sequence>
<gene>
    <name evidence="2" type="ORF">C922_04238</name>
</gene>
<name>W7A0Y4_9APIC</name>
<reference evidence="2 3" key="1">
    <citation type="submission" date="2013-02" db="EMBL/GenBank/DDBJ databases">
        <title>The Genome Sequence of Plasmodium inui San Antonio 1.</title>
        <authorList>
            <consortium name="The Broad Institute Genome Sequencing Platform"/>
            <consortium name="The Broad Institute Genome Sequencing Center for Infectious Disease"/>
            <person name="Neafsey D."/>
            <person name="Cheeseman I."/>
            <person name="Volkman S."/>
            <person name="Adams J."/>
            <person name="Walker B."/>
            <person name="Young S.K."/>
            <person name="Zeng Q."/>
            <person name="Gargeya S."/>
            <person name="Fitzgerald M."/>
            <person name="Haas B."/>
            <person name="Abouelleil A."/>
            <person name="Alvarado L."/>
            <person name="Arachchi H.M."/>
            <person name="Berlin A.M."/>
            <person name="Chapman S.B."/>
            <person name="Dewar J."/>
            <person name="Goldberg J."/>
            <person name="Griggs A."/>
            <person name="Gujja S."/>
            <person name="Hansen M."/>
            <person name="Howarth C."/>
            <person name="Imamovic A."/>
            <person name="Larimer J."/>
            <person name="McCowan C."/>
            <person name="Murphy C."/>
            <person name="Neiman D."/>
            <person name="Pearson M."/>
            <person name="Priest M."/>
            <person name="Roberts A."/>
            <person name="Saif S."/>
            <person name="Shea T."/>
            <person name="Sisk P."/>
            <person name="Sykes S."/>
            <person name="Wortman J."/>
            <person name="Nusbaum C."/>
            <person name="Birren B."/>
        </authorList>
    </citation>
    <scope>NUCLEOTIDE SEQUENCE [LARGE SCALE GENOMIC DNA]</scope>
    <source>
        <strain evidence="2 3">San Antonio 1</strain>
    </source>
</reference>
<evidence type="ECO:0000313" key="3">
    <source>
        <dbReference type="Proteomes" id="UP000030640"/>
    </source>
</evidence>
<dbReference type="Proteomes" id="UP000030640">
    <property type="component" value="Unassembled WGS sequence"/>
</dbReference>
<evidence type="ECO:0000256" key="1">
    <source>
        <dbReference type="SAM" id="MobiDB-lite"/>
    </source>
</evidence>
<dbReference type="RefSeq" id="XP_008818045.1">
    <property type="nucleotide sequence ID" value="XM_008819823.1"/>
</dbReference>
<organism evidence="2 3">
    <name type="scientific">Plasmodium inui San Antonio 1</name>
    <dbReference type="NCBI Taxonomy" id="1237626"/>
    <lineage>
        <taxon>Eukaryota</taxon>
        <taxon>Sar</taxon>
        <taxon>Alveolata</taxon>
        <taxon>Apicomplexa</taxon>
        <taxon>Aconoidasida</taxon>
        <taxon>Haemosporida</taxon>
        <taxon>Plasmodiidae</taxon>
        <taxon>Plasmodium</taxon>
        <taxon>Plasmodium (Plasmodium)</taxon>
    </lineage>
</organism>
<dbReference type="EMBL" id="KI965480">
    <property type="protein sequence ID" value="EUD65295.1"/>
    <property type="molecule type" value="Genomic_DNA"/>
</dbReference>
<dbReference type="AlphaFoldDB" id="W7A0Y4"/>
<accession>W7A0Y4</accession>